<dbReference type="SUPFAM" id="SSF69255">
    <property type="entry name" value="gp5 N-terminal domain-like"/>
    <property type="match status" value="1"/>
</dbReference>
<dbReference type="InterPro" id="IPR037026">
    <property type="entry name" value="Vgr_OB-fold_dom_sf"/>
</dbReference>
<dbReference type="AlphaFoldDB" id="A0A3B0Z0G3"/>
<dbReference type="Pfam" id="PF05954">
    <property type="entry name" value="Phage_GPD"/>
    <property type="match status" value="1"/>
</dbReference>
<dbReference type="Gene3D" id="2.40.50.230">
    <property type="entry name" value="Gp5 N-terminal domain"/>
    <property type="match status" value="1"/>
</dbReference>
<dbReference type="Gene3D" id="4.10.220.110">
    <property type="match status" value="1"/>
</dbReference>
<dbReference type="SUPFAM" id="SSF69279">
    <property type="entry name" value="Phage tail proteins"/>
    <property type="match status" value="2"/>
</dbReference>
<dbReference type="Gene3D" id="2.30.110.50">
    <property type="match status" value="1"/>
</dbReference>
<accession>A0A3B0Z0G3</accession>
<protein>
    <recommendedName>
        <fullName evidence="2">VgrG protein</fullName>
    </recommendedName>
</protein>
<gene>
    <name evidence="1" type="ORF">MNBD_GAMMA12-3068</name>
</gene>
<dbReference type="SUPFAM" id="SSF69349">
    <property type="entry name" value="Phage fibre proteins"/>
    <property type="match status" value="1"/>
</dbReference>
<name>A0A3B0Z0G3_9ZZZZ</name>
<reference evidence="1" key="1">
    <citation type="submission" date="2018-06" db="EMBL/GenBank/DDBJ databases">
        <authorList>
            <person name="Zhirakovskaya E."/>
        </authorList>
    </citation>
    <scope>NUCLEOTIDE SEQUENCE</scope>
</reference>
<dbReference type="Gene3D" id="3.55.50.10">
    <property type="entry name" value="Baseplate protein-like domains"/>
    <property type="match status" value="1"/>
</dbReference>
<evidence type="ECO:0000313" key="1">
    <source>
        <dbReference type="EMBL" id="VAW74724.1"/>
    </source>
</evidence>
<evidence type="ECO:0008006" key="2">
    <source>
        <dbReference type="Google" id="ProtNLM"/>
    </source>
</evidence>
<sequence>MPTDNNAHIDIQLAGTSYPATFLNGTESISAPYEFNIEFLVPYAFKVKHFPGSQVIIKFTAADNHQRRLSGLVQQIEETGTRIENIKKKLIKITVIPRLTLLQQHSDQRILLGRTAIDIVKETLQRHGYKSEQLQFHLQDQPPIHPYTLQVEQSDFDFIQRVLARDGIFYYFDCETREEATFEVIHFLNATSYCPYLDRKMIRYSPSTGMSQASDGKAYTSLYKIQEQQSLVSNQWSFHDYNDQTPETTLFKSRQSDTQGKLQSVAHQYVYGQGTLSLDNVDKQAKYATERALVRSHHISASGDVADIAAGRLASIDAAKFEGRLTADYLITQVVHHLDHRHAHNLTETRAGHDQQHKKTSNTPDYHCDIMCIKREIHYRPELPPRPEIPLTFSARIESDGPYASLDNQGRYSLRKLLDMGDRPHTQAVTPPLRKLQPLGGPMQAFQPGEDGEIPQSIPTGMHFPLQDGDEVLLSCLNGDPDRPMIVGSQFDANRSNVVTNNNHSQNRWRSQADNELMMDDKMDKQVIQLRTCDSYNILQFDAKTAEHHLRLATEHGSMHLFAKQTLHEKSDDTHEERSGNNRMQVVENKSVTTTNKGEIHHQTPTDTIHTAGYNLLYTAEKNIEMEATQNQVILVEDEDMNITVDGGGGFRIHIKNDELHIQVAKEIRIEGQAGGDITFHQSGGGFCVTKTGNIKLFGQDIQIAGDQGVTLNGNVNYTITAPPPGPSPAPQPHLAPSAYPDLVDLAAPVIEHLAWSKTLAQVEEPVLATFHAKNFKGGEEITINIFEADAKGKNDLVDTLTLELDDGTGHQEISWFRPAEQAEQDLQQDQVDMDTGPLEYFFTVTAPGAEDAGDSDDLWLIRDVEIQCQDDEGKPTMDGTEIKLTSADNVEKYGYVENGIAFFNDVVVGPIKLEYPEGE</sequence>
<organism evidence="1">
    <name type="scientific">hydrothermal vent metagenome</name>
    <dbReference type="NCBI Taxonomy" id="652676"/>
    <lineage>
        <taxon>unclassified sequences</taxon>
        <taxon>metagenomes</taxon>
        <taxon>ecological metagenomes</taxon>
    </lineage>
</organism>
<dbReference type="EMBL" id="UOFL01000062">
    <property type="protein sequence ID" value="VAW74724.1"/>
    <property type="molecule type" value="Genomic_DNA"/>
</dbReference>
<proteinExistence type="predicted"/>